<dbReference type="PANTHER" id="PTHR11803:SF39">
    <property type="entry name" value="2-IMINOBUTANOATE_2-IMINOPROPANOATE DEAMINASE"/>
    <property type="match status" value="1"/>
</dbReference>
<evidence type="ECO:0000313" key="3">
    <source>
        <dbReference type="Proteomes" id="UP000256424"/>
    </source>
</evidence>
<comment type="similarity">
    <text evidence="1">Belongs to the RutC family.</text>
</comment>
<accession>A0A3D8J8M8</accession>
<dbReference type="GO" id="GO:0005829">
    <property type="term" value="C:cytosol"/>
    <property type="evidence" value="ECO:0007669"/>
    <property type="project" value="TreeGrafter"/>
</dbReference>
<name>A0A3D8J8M8_9HELI</name>
<dbReference type="InterPro" id="IPR019897">
    <property type="entry name" value="RidA_CS"/>
</dbReference>
<dbReference type="InterPro" id="IPR006056">
    <property type="entry name" value="RidA"/>
</dbReference>
<dbReference type="EMBL" id="NXLW01000002">
    <property type="protein sequence ID" value="RDU73466.1"/>
    <property type="molecule type" value="Genomic_DNA"/>
</dbReference>
<dbReference type="GO" id="GO:0019239">
    <property type="term" value="F:deaminase activity"/>
    <property type="evidence" value="ECO:0007669"/>
    <property type="project" value="TreeGrafter"/>
</dbReference>
<dbReference type="SUPFAM" id="SSF55298">
    <property type="entry name" value="YjgF-like"/>
    <property type="match status" value="1"/>
</dbReference>
<keyword evidence="3" id="KW-1185">Reference proteome</keyword>
<dbReference type="PANTHER" id="PTHR11803">
    <property type="entry name" value="2-IMINOBUTANOATE/2-IMINOPROPANOATE DEAMINASE RIDA"/>
    <property type="match status" value="1"/>
</dbReference>
<dbReference type="AlphaFoldDB" id="A0A3D8J8M8"/>
<comment type="caution">
    <text evidence="2">The sequence shown here is derived from an EMBL/GenBank/DDBJ whole genome shotgun (WGS) entry which is preliminary data.</text>
</comment>
<evidence type="ECO:0000313" key="2">
    <source>
        <dbReference type="EMBL" id="RDU73466.1"/>
    </source>
</evidence>
<dbReference type="CDD" id="cd00448">
    <property type="entry name" value="YjgF_YER057c_UK114_family"/>
    <property type="match status" value="1"/>
</dbReference>
<dbReference type="Pfam" id="PF01042">
    <property type="entry name" value="Ribonuc_L-PSP"/>
    <property type="match status" value="1"/>
</dbReference>
<dbReference type="Proteomes" id="UP000256424">
    <property type="component" value="Unassembled WGS sequence"/>
</dbReference>
<proteinExistence type="inferred from homology"/>
<dbReference type="Gene3D" id="3.30.1330.40">
    <property type="entry name" value="RutC-like"/>
    <property type="match status" value="1"/>
</dbReference>
<dbReference type="FunFam" id="3.30.1330.40:FF:000001">
    <property type="entry name" value="L-PSP family endoribonuclease"/>
    <property type="match status" value="1"/>
</dbReference>
<organism evidence="2 3">
    <name type="scientific">Helicobacter aurati</name>
    <dbReference type="NCBI Taxonomy" id="137778"/>
    <lineage>
        <taxon>Bacteria</taxon>
        <taxon>Pseudomonadati</taxon>
        <taxon>Campylobacterota</taxon>
        <taxon>Epsilonproteobacteria</taxon>
        <taxon>Campylobacterales</taxon>
        <taxon>Helicobacteraceae</taxon>
        <taxon>Helicobacter</taxon>
    </lineage>
</organism>
<sequence>MSNTIEIIHTNDAPAAIGPYSQANIFEKLIFTSGQIPLLPNGEFLDSDIATQTHQVCRNLQAVLEAANSDLSRVIKVTVYLSDMNYFADFNQVYAQYFINKPSRSTVAVKELPKGSKVEIECIAIKR</sequence>
<dbReference type="InterPro" id="IPR035959">
    <property type="entry name" value="RutC-like_sf"/>
</dbReference>
<evidence type="ECO:0000256" key="1">
    <source>
        <dbReference type="ARBA" id="ARBA00010552"/>
    </source>
</evidence>
<protein>
    <submittedName>
        <fullName evidence="2">RidA family protein</fullName>
    </submittedName>
</protein>
<dbReference type="OrthoDB" id="9808943at2"/>
<dbReference type="InterPro" id="IPR006175">
    <property type="entry name" value="YjgF/YER057c/UK114"/>
</dbReference>
<reference evidence="2 3" key="1">
    <citation type="submission" date="2018-04" db="EMBL/GenBank/DDBJ databases">
        <title>Novel Campyloabacter and Helicobacter Species and Strains.</title>
        <authorList>
            <person name="Mannion A.J."/>
            <person name="Shen Z."/>
            <person name="Fox J.G."/>
        </authorList>
    </citation>
    <scope>NUCLEOTIDE SEQUENCE [LARGE SCALE GENOMIC DNA]</scope>
    <source>
        <strain evidence="2 3">MIT 97-5075</strain>
    </source>
</reference>
<dbReference type="RefSeq" id="WP_104763658.1">
    <property type="nucleotide sequence ID" value="NZ_FZPM01000027.1"/>
</dbReference>
<dbReference type="NCBIfam" id="TIGR00004">
    <property type="entry name" value="Rid family detoxifying hydrolase"/>
    <property type="match status" value="1"/>
</dbReference>
<dbReference type="PROSITE" id="PS01094">
    <property type="entry name" value="UPF0076"/>
    <property type="match status" value="1"/>
</dbReference>
<gene>
    <name evidence="2" type="ORF">CQA66_02050</name>
</gene>